<evidence type="ECO:0000256" key="1">
    <source>
        <dbReference type="ARBA" id="ARBA00001275"/>
    </source>
</evidence>
<evidence type="ECO:0000256" key="3">
    <source>
        <dbReference type="ARBA" id="ARBA00022533"/>
    </source>
</evidence>
<organism evidence="6 7">
    <name type="scientific">Thermocrinis minervae</name>
    <dbReference type="NCBI Taxonomy" id="381751"/>
    <lineage>
        <taxon>Bacteria</taxon>
        <taxon>Pseudomonadati</taxon>
        <taxon>Aquificota</taxon>
        <taxon>Aquificia</taxon>
        <taxon>Aquificales</taxon>
        <taxon>Aquificaceae</taxon>
        <taxon>Thermocrinis</taxon>
    </lineage>
</organism>
<dbReference type="InterPro" id="IPR052182">
    <property type="entry name" value="Glycogen/Maltodextrin_Phosph"/>
</dbReference>
<keyword evidence="3" id="KW-0021">Allosteric enzyme</keyword>
<sequence>MDVLKGLEELVYNLWWSWTPEVKSFFELLDPILWKESEENPIVFLHNRDKWEDKLKNPKMQARAAYLVSKFKSYMKKHSRYMDEYKKPVVFLCAEYGLHHSLLIYAGGLGFLAGDILKEASDLGFPMVGIGFMYPQGYVKQRIKSDGWQEDLTQMNQKERMPVQKVLDEEGNWLKMYVYVGEEKVYFGLWKVQVGKVPLYLIDTNIEENSPWNREISSQLYVPDRELRLKQQIVLGFGAHLLLKKLGIQWMGFHVNEDYPAFVLLADVIHNMKQGLDLQSAIEKTKSYSLFTTHTPISSAVNIYPFHMVERQFLFVKEILGLDPSKLLELGVNPNNPSEGFNTTVMAMRISKYVNAVSRKHRDTVKSMWGFIRDDVDYVTNGVHVSTWLSKPIRELFKKYLGEDWYDLHDHLSLWELVDSLPDEELWRAHVENKISMINHIRERVRDRWSEGNADPNVLIAQGLFLDPDVLTICFARRMTSYKRPTLVLEDIERLKRILTNIERPVQIIFAGKAHPADVEGKKLIQQIFIVAKDPSFKGRIAFVEDYDEALAHYLVSGSDVWLNNPQPPLEASGTSGMKASINGVIHLSVLDGWWAEGYNSNNGWSFETPQELYNLLETQIVPLYYDRDERNIPRGWVKMMKEAIKSVVPVFSSRRMLKEYIDKFYSKMG</sequence>
<evidence type="ECO:0000313" key="7">
    <source>
        <dbReference type="Proteomes" id="UP000189810"/>
    </source>
</evidence>
<dbReference type="NCBIfam" id="TIGR02094">
    <property type="entry name" value="more_P_ylases"/>
    <property type="match status" value="1"/>
</dbReference>
<comment type="catalytic activity">
    <reaction evidence="1">
        <text>[(1-&gt;4)-alpha-D-glucosyl](n) + phosphate = [(1-&gt;4)-alpha-D-glucosyl](n-1) + alpha-D-glucose 1-phosphate</text>
        <dbReference type="Rhea" id="RHEA:41732"/>
        <dbReference type="Rhea" id="RHEA-COMP:9584"/>
        <dbReference type="Rhea" id="RHEA-COMP:9586"/>
        <dbReference type="ChEBI" id="CHEBI:15444"/>
        <dbReference type="ChEBI" id="CHEBI:43474"/>
        <dbReference type="ChEBI" id="CHEBI:58601"/>
        <dbReference type="EC" id="2.4.1.1"/>
    </reaction>
</comment>
<dbReference type="AlphaFoldDB" id="A0A1M6SNF9"/>
<evidence type="ECO:0000256" key="4">
    <source>
        <dbReference type="PIRSR" id="PIRSR000460-1"/>
    </source>
</evidence>
<evidence type="ECO:0000259" key="5">
    <source>
        <dbReference type="Pfam" id="PF11897"/>
    </source>
</evidence>
<dbReference type="Pfam" id="PF00343">
    <property type="entry name" value="Phosphorylase"/>
    <property type="match status" value="1"/>
</dbReference>
<comment type="similarity">
    <text evidence="2">Belongs to the glycogen phosphorylase family.</text>
</comment>
<dbReference type="PIRSF" id="PIRSF000460">
    <property type="entry name" value="Pprylas_GlgP"/>
    <property type="match status" value="1"/>
</dbReference>
<dbReference type="InterPro" id="IPR024517">
    <property type="entry name" value="Glycogen_phosphorylase_DUF3417"/>
</dbReference>
<evidence type="ECO:0000256" key="2">
    <source>
        <dbReference type="ARBA" id="ARBA00006047"/>
    </source>
</evidence>
<evidence type="ECO:0000313" key="6">
    <source>
        <dbReference type="EMBL" id="SHK46243.1"/>
    </source>
</evidence>
<dbReference type="OrthoDB" id="9760804at2"/>
<name>A0A1M6SNF9_9AQUI</name>
<dbReference type="InterPro" id="IPR000811">
    <property type="entry name" value="Glyco_trans_35"/>
</dbReference>
<accession>A0A1M6SNF9</accession>
<feature type="domain" description="DUF3417" evidence="5">
    <location>
        <begin position="4"/>
        <end position="102"/>
    </location>
</feature>
<dbReference type="PANTHER" id="PTHR42655">
    <property type="entry name" value="GLYCOGEN PHOSPHORYLASE"/>
    <property type="match status" value="1"/>
</dbReference>
<dbReference type="STRING" id="381751.SAMN05444391_1098"/>
<proteinExistence type="inferred from homology"/>
<keyword evidence="4" id="KW-0663">Pyridoxal phosphate</keyword>
<dbReference type="RefSeq" id="WP_079654205.1">
    <property type="nucleotide sequence ID" value="NZ_LT670846.1"/>
</dbReference>
<dbReference type="GO" id="GO:0030170">
    <property type="term" value="F:pyridoxal phosphate binding"/>
    <property type="evidence" value="ECO:0007669"/>
    <property type="project" value="InterPro"/>
</dbReference>
<dbReference type="EMBL" id="LT670846">
    <property type="protein sequence ID" value="SHK46243.1"/>
    <property type="molecule type" value="Genomic_DNA"/>
</dbReference>
<dbReference type="GO" id="GO:0008184">
    <property type="term" value="F:glycogen phosphorylase activity"/>
    <property type="evidence" value="ECO:0007669"/>
    <property type="project" value="InterPro"/>
</dbReference>
<dbReference type="GO" id="GO:0005975">
    <property type="term" value="P:carbohydrate metabolic process"/>
    <property type="evidence" value="ECO:0007669"/>
    <property type="project" value="InterPro"/>
</dbReference>
<dbReference type="SUPFAM" id="SSF53756">
    <property type="entry name" value="UDP-Glycosyltransferase/glycogen phosphorylase"/>
    <property type="match status" value="1"/>
</dbReference>
<dbReference type="InterPro" id="IPR011834">
    <property type="entry name" value="Agluc_phsphrylas"/>
</dbReference>
<gene>
    <name evidence="6" type="ORF">SAMN05444391_1098</name>
</gene>
<keyword evidence="7" id="KW-1185">Reference proteome</keyword>
<dbReference type="Pfam" id="PF11897">
    <property type="entry name" value="DUF3417"/>
    <property type="match status" value="1"/>
</dbReference>
<dbReference type="Proteomes" id="UP000189810">
    <property type="component" value="Chromosome I"/>
</dbReference>
<dbReference type="PANTHER" id="PTHR42655:SF1">
    <property type="entry name" value="GLYCOGEN PHOSPHORYLASE"/>
    <property type="match status" value="1"/>
</dbReference>
<reference evidence="6 7" key="1">
    <citation type="submission" date="2016-11" db="EMBL/GenBank/DDBJ databases">
        <authorList>
            <person name="Jaros S."/>
            <person name="Januszkiewicz K."/>
            <person name="Wedrychowicz H."/>
        </authorList>
    </citation>
    <scope>NUCLEOTIDE SEQUENCE [LARGE SCALE GENOMIC DNA]</scope>
    <source>
        <strain evidence="6 7">DSM 19557</strain>
    </source>
</reference>
<protein>
    <submittedName>
        <fullName evidence="6">Starch phosphorylase</fullName>
    </submittedName>
</protein>
<dbReference type="Gene3D" id="3.40.50.2000">
    <property type="entry name" value="Glycogen Phosphorylase B"/>
    <property type="match status" value="2"/>
</dbReference>
<feature type="modified residue" description="N6-(pyridoxal phosphate)lysine" evidence="4">
    <location>
        <position position="579"/>
    </location>
</feature>